<comment type="caution">
    <text evidence="1">The sequence shown here is derived from an EMBL/GenBank/DDBJ whole genome shotgun (WGS) entry which is preliminary data.</text>
</comment>
<sequence length="251" mass="28307">MVYDMPETQLSVIAGTGCPGPTLNMLDHPHGIFVDGHFNLFVADTNNNRMQRFAIDQQVAVTFAGESGSTAGQLNSSHMMAFKIYENIFVADMNNGRIQRFSLSRSSCGKQKYEFHSSPSDPQRILTTMIYDSSPLMEEQVNQSMILGKCTVGYVTGRSGDRVNQLQFHCRRSKMNMYPYSAYSDSIFESYYDKSEVQAPPLHRTPHCVYTVSECEEPVQVVTIDACPIVKTRVVTTTRKVVYTSPYQIFI</sequence>
<dbReference type="EMBL" id="CAJNOJ010000263">
    <property type="protein sequence ID" value="CAF1349857.1"/>
    <property type="molecule type" value="Genomic_DNA"/>
</dbReference>
<evidence type="ECO:0000313" key="1">
    <source>
        <dbReference type="EMBL" id="CAF1349857.1"/>
    </source>
</evidence>
<proteinExistence type="predicted"/>
<reference evidence="1" key="1">
    <citation type="submission" date="2021-02" db="EMBL/GenBank/DDBJ databases">
        <authorList>
            <person name="Nowell W R."/>
        </authorList>
    </citation>
    <scope>NUCLEOTIDE SEQUENCE</scope>
</reference>
<dbReference type="Gene3D" id="2.120.10.30">
    <property type="entry name" value="TolB, C-terminal domain"/>
    <property type="match status" value="1"/>
</dbReference>
<gene>
    <name evidence="1" type="ORF">EDS130_LOCUS33215</name>
</gene>
<dbReference type="InterPro" id="IPR011042">
    <property type="entry name" value="6-blade_b-propeller_TolB-like"/>
</dbReference>
<dbReference type="Proteomes" id="UP000663852">
    <property type="component" value="Unassembled WGS sequence"/>
</dbReference>
<organism evidence="1 2">
    <name type="scientific">Adineta ricciae</name>
    <name type="common">Rotifer</name>
    <dbReference type="NCBI Taxonomy" id="249248"/>
    <lineage>
        <taxon>Eukaryota</taxon>
        <taxon>Metazoa</taxon>
        <taxon>Spiralia</taxon>
        <taxon>Gnathifera</taxon>
        <taxon>Rotifera</taxon>
        <taxon>Eurotatoria</taxon>
        <taxon>Bdelloidea</taxon>
        <taxon>Adinetida</taxon>
        <taxon>Adinetidae</taxon>
        <taxon>Adineta</taxon>
    </lineage>
</organism>
<dbReference type="OrthoDB" id="412369at2759"/>
<name>A0A815HB80_ADIRI</name>
<protein>
    <submittedName>
        <fullName evidence="1">Uncharacterized protein</fullName>
    </submittedName>
</protein>
<dbReference type="SUPFAM" id="SSF63829">
    <property type="entry name" value="Calcium-dependent phosphotriesterase"/>
    <property type="match status" value="1"/>
</dbReference>
<accession>A0A815HB80</accession>
<evidence type="ECO:0000313" key="2">
    <source>
        <dbReference type="Proteomes" id="UP000663852"/>
    </source>
</evidence>
<dbReference type="AlphaFoldDB" id="A0A815HB80"/>